<keyword evidence="2" id="KW-0808">Transferase</keyword>
<reference evidence="2 3" key="1">
    <citation type="submission" date="2019-02" db="EMBL/GenBank/DDBJ databases">
        <authorList>
            <person name="Li Y."/>
        </authorList>
    </citation>
    <scope>NUCLEOTIDE SEQUENCE [LARGE SCALE GENOMIC DNA]</scope>
    <source>
        <strain evidence="2 3">3-7</strain>
    </source>
</reference>
<dbReference type="InterPro" id="IPR014043">
    <property type="entry name" value="Acyl_transferase_dom"/>
</dbReference>
<dbReference type="EMBL" id="SGIS01000038">
    <property type="protein sequence ID" value="RZF61116.1"/>
    <property type="molecule type" value="Genomic_DNA"/>
</dbReference>
<dbReference type="OrthoDB" id="9808564at2"/>
<dbReference type="RefSeq" id="WP_130159788.1">
    <property type="nucleotide sequence ID" value="NZ_SGIS01000038.1"/>
</dbReference>
<dbReference type="InterPro" id="IPR016036">
    <property type="entry name" value="Malonyl_transacylase_ACP-bd"/>
</dbReference>
<dbReference type="Pfam" id="PF00698">
    <property type="entry name" value="Acyl_transf_1"/>
    <property type="match status" value="1"/>
</dbReference>
<evidence type="ECO:0000259" key="1">
    <source>
        <dbReference type="SMART" id="SM00827"/>
    </source>
</evidence>
<proteinExistence type="predicted"/>
<dbReference type="SUPFAM" id="SSF52151">
    <property type="entry name" value="FabD/lysophospholipase-like"/>
    <property type="match status" value="1"/>
</dbReference>
<dbReference type="InterPro" id="IPR050858">
    <property type="entry name" value="Mal-CoA-ACP_Trans/PKS_FabD"/>
</dbReference>
<evidence type="ECO:0000313" key="3">
    <source>
        <dbReference type="Proteomes" id="UP000292085"/>
    </source>
</evidence>
<feature type="domain" description="Malonyl-CoA:ACP transacylase (MAT)" evidence="1">
    <location>
        <begin position="6"/>
        <end position="307"/>
    </location>
</feature>
<dbReference type="PANTHER" id="PTHR42681:SF6">
    <property type="entry name" value="BLL0263 PROTEIN"/>
    <property type="match status" value="1"/>
</dbReference>
<dbReference type="GO" id="GO:0006633">
    <property type="term" value="P:fatty acid biosynthetic process"/>
    <property type="evidence" value="ECO:0007669"/>
    <property type="project" value="TreeGrafter"/>
</dbReference>
<dbReference type="GO" id="GO:0005829">
    <property type="term" value="C:cytosol"/>
    <property type="evidence" value="ECO:0007669"/>
    <property type="project" value="TreeGrafter"/>
</dbReference>
<dbReference type="SMART" id="SM00827">
    <property type="entry name" value="PKS_AT"/>
    <property type="match status" value="1"/>
</dbReference>
<protein>
    <submittedName>
        <fullName evidence="2">Acyltransferase domain-containing protein</fullName>
    </submittedName>
</protein>
<dbReference type="InterPro" id="IPR016035">
    <property type="entry name" value="Acyl_Trfase/lysoPLipase"/>
</dbReference>
<evidence type="ECO:0000313" key="2">
    <source>
        <dbReference type="EMBL" id="RZF61116.1"/>
    </source>
</evidence>
<keyword evidence="3" id="KW-1185">Reference proteome</keyword>
<comment type="caution">
    <text evidence="2">The sequence shown here is derived from an EMBL/GenBank/DDBJ whole genome shotgun (WGS) entry which is preliminary data.</text>
</comment>
<dbReference type="Gene3D" id="3.40.366.10">
    <property type="entry name" value="Malonyl-Coenzyme A Acyl Carrier Protein, domain 2"/>
    <property type="match status" value="1"/>
</dbReference>
<dbReference type="Gene3D" id="3.30.70.250">
    <property type="entry name" value="Malonyl-CoA ACP transacylase, ACP-binding"/>
    <property type="match status" value="1"/>
</dbReference>
<organism evidence="2 3">
    <name type="scientific">Sphingomonas populi</name>
    <dbReference type="NCBI Taxonomy" id="2484750"/>
    <lineage>
        <taxon>Bacteria</taxon>
        <taxon>Pseudomonadati</taxon>
        <taxon>Pseudomonadota</taxon>
        <taxon>Alphaproteobacteria</taxon>
        <taxon>Sphingomonadales</taxon>
        <taxon>Sphingomonadaceae</taxon>
        <taxon>Sphingomonas</taxon>
    </lineage>
</organism>
<keyword evidence="2" id="KW-0012">Acyltransferase</keyword>
<sequence>MSLALLCSGQGRQNRAMFDLFVDHAAAAPILAEAGALLGIDARTLLHTTDDAVLFANRTSQILCVARGLAAAACLPPIERMLVAGYSVGEMTAWGVAGIWSAQRTLELTAVRAETMDAAGGADDGMGFVRGLPRDQVATLAEQFDCAIAIVNPDRLIVLGGERAQVERCCHAAIEAGAVAAQPIAVRVASHTPRLSRAVAPFRAALESSAPGRPYPSRTLIGVADASVVSGGRSVPGLAAQIDTTIDWAATLEALIERGVRRVLELGPGTALADMARAAYPMLEARSVDDFRTLDGIAAWIALGPRYDR</sequence>
<dbReference type="InterPro" id="IPR001227">
    <property type="entry name" value="Ac_transferase_dom_sf"/>
</dbReference>
<name>A0A4Q6XX95_9SPHN</name>
<accession>A0A4Q6XX95</accession>
<gene>
    <name evidence="2" type="ORF">EWE75_19545</name>
</gene>
<dbReference type="SUPFAM" id="SSF55048">
    <property type="entry name" value="Probable ACP-binding domain of malonyl-CoA ACP transacylase"/>
    <property type="match status" value="1"/>
</dbReference>
<dbReference type="AlphaFoldDB" id="A0A4Q6XX95"/>
<dbReference type="Proteomes" id="UP000292085">
    <property type="component" value="Unassembled WGS sequence"/>
</dbReference>
<dbReference type="PANTHER" id="PTHR42681">
    <property type="entry name" value="MALONYL-COA-ACYL CARRIER PROTEIN TRANSACYLASE, MITOCHONDRIAL"/>
    <property type="match status" value="1"/>
</dbReference>
<dbReference type="GO" id="GO:0004314">
    <property type="term" value="F:[acyl-carrier-protein] S-malonyltransferase activity"/>
    <property type="evidence" value="ECO:0007669"/>
    <property type="project" value="TreeGrafter"/>
</dbReference>